<dbReference type="InterPro" id="IPR013564">
    <property type="entry name" value="MurT_C"/>
</dbReference>
<comment type="catalytic activity">
    <reaction evidence="2">
        <text>beta-D-GlcNAc-(1-&gt;4)-Mur2Ac(oyl-L-Ala-gamma-D-Glu-L-Lys-D-Ala-D-Ala)-di-trans,octa-cis-undecaprenyl diphosphate + L-glutamine + ATP + H2O = beta-D-GlcNAc-(1-&gt;4)-Mur2Ac(oyl-L-Ala-D-isoglutaminyl-L-Lys-D-Ala-D-Ala)-di-trans,octa-cis-undecaprenyl diphosphate + L-glutamate + ADP + phosphate + H(+)</text>
        <dbReference type="Rhea" id="RHEA:57928"/>
        <dbReference type="ChEBI" id="CHEBI:15377"/>
        <dbReference type="ChEBI" id="CHEBI:15378"/>
        <dbReference type="ChEBI" id="CHEBI:29985"/>
        <dbReference type="ChEBI" id="CHEBI:30616"/>
        <dbReference type="ChEBI" id="CHEBI:43474"/>
        <dbReference type="ChEBI" id="CHEBI:58359"/>
        <dbReference type="ChEBI" id="CHEBI:60033"/>
        <dbReference type="ChEBI" id="CHEBI:62233"/>
        <dbReference type="ChEBI" id="CHEBI:456216"/>
        <dbReference type="EC" id="6.3.5.13"/>
    </reaction>
</comment>
<keyword evidence="2" id="KW-0067">ATP-binding</keyword>
<dbReference type="Proteomes" id="UP000636755">
    <property type="component" value="Unassembled WGS sequence"/>
</dbReference>
<organism evidence="5 6">
    <name type="scientific">Ruminococcus intestinalis</name>
    <dbReference type="NCBI Taxonomy" id="2763066"/>
    <lineage>
        <taxon>Bacteria</taxon>
        <taxon>Bacillati</taxon>
        <taxon>Bacillota</taxon>
        <taxon>Clostridia</taxon>
        <taxon>Eubacteriales</taxon>
        <taxon>Oscillospiraceae</taxon>
        <taxon>Ruminococcus</taxon>
    </lineage>
</organism>
<comment type="function">
    <text evidence="2">The lipid II isoglutaminyl synthase complex catalyzes the formation of alpha-D-isoglutamine in the cell wall lipid II stem peptide. The MurT subunit catalyzes the ATP-dependent amidation of D-glutamate residue of lipid II, converting it to an isoglutamine residue.</text>
</comment>
<dbReference type="HAMAP" id="MF_02214">
    <property type="entry name" value="Lipid_II_synth_MurT"/>
    <property type="match status" value="1"/>
</dbReference>
<comment type="subunit">
    <text evidence="2">Forms a heterodimer with GatD.</text>
</comment>
<comment type="similarity">
    <text evidence="2">Belongs to the MurCDEF family. MurT subfamily.</text>
</comment>
<keyword evidence="2" id="KW-0961">Cell wall biogenesis/degradation</keyword>
<dbReference type="RefSeq" id="WP_186935094.1">
    <property type="nucleotide sequence ID" value="NZ_JACOPS010000002.1"/>
</dbReference>
<comment type="pathway">
    <text evidence="1 2">Cell wall biogenesis; peptidoglycan biosynthesis.</text>
</comment>
<comment type="catalytic activity">
    <reaction evidence="2">
        <text>beta-D-GlcNAc-(1-&gt;4)-Mur2Ac(oyl-L-Ala-gamma-D-Glu-L-Lys-D-Ala-D-Ala)-di-trans,octa-cis-undecaprenyl diphosphate + ATP = beta-D-GlcNAc-(1-&gt;4)-Mur2Ac(oyl-L-Ala-gamma-D-O-P-Glu-L-Lys-D-Ala-D-Ala)-di-trans,octa-cis-undecaprenyl diphosphate + ADP</text>
        <dbReference type="Rhea" id="RHEA:59488"/>
        <dbReference type="ChEBI" id="CHEBI:30616"/>
        <dbReference type="ChEBI" id="CHEBI:60033"/>
        <dbReference type="ChEBI" id="CHEBI:143132"/>
        <dbReference type="ChEBI" id="CHEBI:456216"/>
    </reaction>
</comment>
<dbReference type="Pfam" id="PF08353">
    <property type="entry name" value="MurT_C"/>
    <property type="match status" value="1"/>
</dbReference>
<proteinExistence type="inferred from homology"/>
<feature type="domain" description="Mur ligase central" evidence="3">
    <location>
        <begin position="55"/>
        <end position="193"/>
    </location>
</feature>
<dbReference type="InterPro" id="IPR043703">
    <property type="entry name" value="Lipid_II_synth_MurT"/>
</dbReference>
<evidence type="ECO:0000259" key="4">
    <source>
        <dbReference type="Pfam" id="PF08353"/>
    </source>
</evidence>
<feature type="binding site" evidence="2">
    <location>
        <position position="233"/>
    </location>
    <ligand>
        <name>Zn(2+)</name>
        <dbReference type="ChEBI" id="CHEBI:29105"/>
    </ligand>
</feature>
<dbReference type="InterPro" id="IPR013221">
    <property type="entry name" value="Mur_ligase_cen"/>
</dbReference>
<keyword evidence="6" id="KW-1185">Reference proteome</keyword>
<protein>
    <recommendedName>
        <fullName evidence="2">Lipid II isoglutaminyl synthase (glutamine-hydrolyzing) subunit MurT</fullName>
        <ecNumber evidence="2">6.3.5.13</ecNumber>
    </recommendedName>
</protein>
<feature type="binding site" evidence="2">
    <location>
        <position position="208"/>
    </location>
    <ligand>
        <name>Zn(2+)</name>
        <dbReference type="ChEBI" id="CHEBI:29105"/>
    </ligand>
</feature>
<keyword evidence="2" id="KW-0479">Metal-binding</keyword>
<dbReference type="PANTHER" id="PTHR23135">
    <property type="entry name" value="MUR LIGASE FAMILY MEMBER"/>
    <property type="match status" value="1"/>
</dbReference>
<keyword evidence="2" id="KW-0133">Cell shape</keyword>
<keyword evidence="2" id="KW-0547">Nucleotide-binding</keyword>
<dbReference type="EMBL" id="JACOPS010000002">
    <property type="protein sequence ID" value="MBC5727835.1"/>
    <property type="molecule type" value="Genomic_DNA"/>
</dbReference>
<evidence type="ECO:0000256" key="1">
    <source>
        <dbReference type="ARBA" id="ARBA00004752"/>
    </source>
</evidence>
<reference evidence="5 6" key="1">
    <citation type="submission" date="2020-08" db="EMBL/GenBank/DDBJ databases">
        <title>Genome public.</title>
        <authorList>
            <person name="Liu C."/>
            <person name="Sun Q."/>
        </authorList>
    </citation>
    <scope>NUCLEOTIDE SEQUENCE [LARGE SCALE GENOMIC DNA]</scope>
    <source>
        <strain evidence="5 6">NSJ-71</strain>
    </source>
</reference>
<comment type="catalytic activity">
    <reaction evidence="2">
        <text>beta-D-GlcNAc-(1-&gt;4)-Mur2Ac(oyl-L-Ala-gamma-D-O-P-Glu-L-Lys-D-Ala-D-Ala)-di-trans,octa-cis-undecaprenyl diphosphate + NH4(+) = beta-D-GlcNAc-(1-&gt;4)-Mur2Ac(oyl-L-Ala-D-isoglutaminyl-L-Lys-D-Ala-D-Ala)-di-trans,octa-cis-undecaprenyl diphosphate + phosphate + H(+)</text>
        <dbReference type="Rhea" id="RHEA:57932"/>
        <dbReference type="ChEBI" id="CHEBI:15378"/>
        <dbReference type="ChEBI" id="CHEBI:28938"/>
        <dbReference type="ChEBI" id="CHEBI:43474"/>
        <dbReference type="ChEBI" id="CHEBI:62233"/>
        <dbReference type="ChEBI" id="CHEBI:143132"/>
    </reaction>
</comment>
<name>A0ABR7HK09_9FIRM</name>
<dbReference type="EC" id="6.3.5.13" evidence="2"/>
<evidence type="ECO:0000259" key="3">
    <source>
        <dbReference type="Pfam" id="PF08245"/>
    </source>
</evidence>
<evidence type="ECO:0000256" key="2">
    <source>
        <dbReference type="HAMAP-Rule" id="MF_02214"/>
    </source>
</evidence>
<accession>A0ABR7HK09</accession>
<feature type="domain" description="Lipid II isoglutaminyl synthase (glutamine-hydrolyzing) subunit MurT C-terminal" evidence="4">
    <location>
        <begin position="327"/>
        <end position="432"/>
    </location>
</feature>
<comment type="caution">
    <text evidence="5">The sequence shown here is derived from an EMBL/GenBank/DDBJ whole genome shotgun (WGS) entry which is preliminary data.</text>
</comment>
<feature type="binding site" evidence="2">
    <location>
        <position position="230"/>
    </location>
    <ligand>
        <name>Zn(2+)</name>
        <dbReference type="ChEBI" id="CHEBI:29105"/>
    </ligand>
</feature>
<comment type="caution">
    <text evidence="2">Lacks conserved residue(s) required for the propagation of feature annotation.</text>
</comment>
<feature type="binding site" evidence="2">
    <location>
        <position position="211"/>
    </location>
    <ligand>
        <name>Zn(2+)</name>
        <dbReference type="ChEBI" id="CHEBI:29105"/>
    </ligand>
</feature>
<evidence type="ECO:0000313" key="6">
    <source>
        <dbReference type="Proteomes" id="UP000636755"/>
    </source>
</evidence>
<dbReference type="PANTHER" id="PTHR23135:SF7">
    <property type="entry name" value="LIPID II ISOGLUTAMINYL SYNTHASE (GLUTAMINE-HYDROLYZING) SUBUNIT MURT"/>
    <property type="match status" value="1"/>
</dbReference>
<keyword evidence="2" id="KW-0436">Ligase</keyword>
<dbReference type="Pfam" id="PF08245">
    <property type="entry name" value="Mur_ligase_M"/>
    <property type="match status" value="1"/>
</dbReference>
<dbReference type="SUPFAM" id="SSF53623">
    <property type="entry name" value="MurD-like peptide ligases, catalytic domain"/>
    <property type="match status" value="1"/>
</dbReference>
<evidence type="ECO:0000313" key="5">
    <source>
        <dbReference type="EMBL" id="MBC5727835.1"/>
    </source>
</evidence>
<dbReference type="InterPro" id="IPR036565">
    <property type="entry name" value="Mur-like_cat_sf"/>
</dbReference>
<sequence>MKGIRFFAALYAAKLATVALSVMHRNGTHMPGVLAMKICPDFLGRMDKPKTIIGITGTNGKTTTANMINDILADNGYSPVNNRAGSNILGGVATTLISAVNLRGKTVKDLAVLELDERSSRLIYPYVHPTYLLCTNLFRDSYKRNAHSEFIFDILDKHIPKQTKLVLNADDLVSARLAKGNDRVYFGIEKQDNEVLNENTIIIDTPLCPECGSRLEYDFRRYHHIGTAHCTKCGFRSPKADYDVTKVNESTGRITMSLKGKQADFKAVGTSVTDTYNLAGAIAVLSEFGLSAEQLKKSVEKLEIVKSRYDEEKIGDKQVIMSVAKGQNPVACSRVFSSIKNHTGKKAVVLMLDDLGDAEETSENTAWIYDTDFEFLNDDSITQVICSGVRRTDYKVRLLLAGVPEEKITCVEKESDAANEVDLDKADTIFFLYDVYTTSYAAISKNTISDRMAERGAKQ</sequence>
<dbReference type="Gene3D" id="3.40.1190.10">
    <property type="entry name" value="Mur-like, catalytic domain"/>
    <property type="match status" value="1"/>
</dbReference>
<gene>
    <name evidence="2" type="primary">murT</name>
    <name evidence="5" type="ORF">H8R91_04755</name>
</gene>
<keyword evidence="2" id="KW-0573">Peptidoglycan synthesis</keyword>
<keyword evidence="2" id="KW-0862">Zinc</keyword>